<accession>A0ABP9FSJ4</accession>
<dbReference type="Pfam" id="PF14216">
    <property type="entry name" value="DUF4326"/>
    <property type="match status" value="1"/>
</dbReference>
<dbReference type="Proteomes" id="UP001500368">
    <property type="component" value="Unassembled WGS sequence"/>
</dbReference>
<name>A0ABP9FSJ4_9MICC</name>
<keyword evidence="3" id="KW-1185">Reference proteome</keyword>
<reference evidence="3" key="1">
    <citation type="journal article" date="2019" name="Int. J. Syst. Evol. Microbiol.">
        <title>The Global Catalogue of Microorganisms (GCM) 10K type strain sequencing project: providing services to taxonomists for standard genome sequencing and annotation.</title>
        <authorList>
            <consortium name="The Broad Institute Genomics Platform"/>
            <consortium name="The Broad Institute Genome Sequencing Center for Infectious Disease"/>
            <person name="Wu L."/>
            <person name="Ma J."/>
        </authorList>
    </citation>
    <scope>NUCLEOTIDE SEQUENCE [LARGE SCALE GENOMIC DNA]</scope>
    <source>
        <strain evidence="3">JCM 19129</strain>
    </source>
</reference>
<comment type="caution">
    <text evidence="2">The sequence shown here is derived from an EMBL/GenBank/DDBJ whole genome shotgun (WGS) entry which is preliminary data.</text>
</comment>
<evidence type="ECO:0000313" key="3">
    <source>
        <dbReference type="Proteomes" id="UP001500368"/>
    </source>
</evidence>
<evidence type="ECO:0000313" key="2">
    <source>
        <dbReference type="EMBL" id="GAA4915601.1"/>
    </source>
</evidence>
<sequence>MRVQRKRERGWRLPEGAVIVDRTSRWGNPWVIRRRLENRPVGGQPARWRWDVENSETGHFERSCESQEEAHRVAAEMFREWTLEWWLAADPGVLGPLRGRDLACWCGPGLPCHADVLLEVANG</sequence>
<organism evidence="2 3">
    <name type="scientific">Nesterenkonia rhizosphaerae</name>
    <dbReference type="NCBI Taxonomy" id="1348272"/>
    <lineage>
        <taxon>Bacteria</taxon>
        <taxon>Bacillati</taxon>
        <taxon>Actinomycetota</taxon>
        <taxon>Actinomycetes</taxon>
        <taxon>Micrococcales</taxon>
        <taxon>Micrococcaceae</taxon>
        <taxon>Nesterenkonia</taxon>
    </lineage>
</organism>
<protein>
    <submittedName>
        <fullName evidence="2">DUF4326 domain-containing protein</fullName>
    </submittedName>
</protein>
<gene>
    <name evidence="2" type="ORF">GCM10025790_08250</name>
</gene>
<feature type="domain" description="DUF4326" evidence="1">
    <location>
        <begin position="6"/>
        <end position="119"/>
    </location>
</feature>
<proteinExistence type="predicted"/>
<evidence type="ECO:0000259" key="1">
    <source>
        <dbReference type="Pfam" id="PF14216"/>
    </source>
</evidence>
<dbReference type="InterPro" id="IPR025475">
    <property type="entry name" value="DUF4326"/>
</dbReference>
<dbReference type="EMBL" id="BAABLW010000005">
    <property type="protein sequence ID" value="GAA4915601.1"/>
    <property type="molecule type" value="Genomic_DNA"/>
</dbReference>